<gene>
    <name evidence="1" type="ORF">J4557_11530</name>
</gene>
<proteinExistence type="predicted"/>
<keyword evidence="2" id="KW-1185">Reference proteome</keyword>
<dbReference type="EMBL" id="JAGEOK010000006">
    <property type="protein sequence ID" value="MBO2438151.1"/>
    <property type="molecule type" value="Genomic_DNA"/>
</dbReference>
<name>A0ABS3QW48_9ACTN</name>
<sequence>MDTGTERYFSLDRYWRRRVAVLAGMAGAVGALAWACGGGSGGGGEKEPVRNAGAIDSGVPAAPPAAMPTVTVTTTVTPEAAEDGGPCRARDLVFTMAASEAYAAGRNPRFGVTVVNTSTASCTFDAGTLSVVVTSGKDRIWSSGACRKDGSGKRTLRRGIPYTAAVTWDRHRGCGGAPARPGTYVAALKGGRTGQRIFRLR</sequence>
<organism evidence="1 2">
    <name type="scientific">Actinomadura nitritigenes</name>
    <dbReference type="NCBI Taxonomy" id="134602"/>
    <lineage>
        <taxon>Bacteria</taxon>
        <taxon>Bacillati</taxon>
        <taxon>Actinomycetota</taxon>
        <taxon>Actinomycetes</taxon>
        <taxon>Streptosporangiales</taxon>
        <taxon>Thermomonosporaceae</taxon>
        <taxon>Actinomadura</taxon>
    </lineage>
</organism>
<protein>
    <recommendedName>
        <fullName evidence="3">DUF4232 domain-containing protein</fullName>
    </recommendedName>
</protein>
<accession>A0ABS3QW48</accession>
<reference evidence="1 2" key="1">
    <citation type="submission" date="2021-03" db="EMBL/GenBank/DDBJ databases">
        <authorList>
            <person name="Kanchanasin P."/>
            <person name="Saeng-In P."/>
            <person name="Phongsopitanun W."/>
            <person name="Yuki M."/>
            <person name="Kudo T."/>
            <person name="Ohkuma M."/>
            <person name="Tanasupawat S."/>
        </authorList>
    </citation>
    <scope>NUCLEOTIDE SEQUENCE [LARGE SCALE GENOMIC DNA]</scope>
    <source>
        <strain evidence="1 2">L46</strain>
    </source>
</reference>
<evidence type="ECO:0000313" key="1">
    <source>
        <dbReference type="EMBL" id="MBO2438151.1"/>
    </source>
</evidence>
<dbReference type="RefSeq" id="WP_208266465.1">
    <property type="nucleotide sequence ID" value="NZ_BAAAGM010000018.1"/>
</dbReference>
<evidence type="ECO:0000313" key="2">
    <source>
        <dbReference type="Proteomes" id="UP000666915"/>
    </source>
</evidence>
<evidence type="ECO:0008006" key="3">
    <source>
        <dbReference type="Google" id="ProtNLM"/>
    </source>
</evidence>
<comment type="caution">
    <text evidence="1">The sequence shown here is derived from an EMBL/GenBank/DDBJ whole genome shotgun (WGS) entry which is preliminary data.</text>
</comment>
<dbReference type="Proteomes" id="UP000666915">
    <property type="component" value="Unassembled WGS sequence"/>
</dbReference>